<proteinExistence type="predicted"/>
<dbReference type="Gene3D" id="3.20.20.150">
    <property type="entry name" value="Divalent-metal-dependent TIM barrel enzymes"/>
    <property type="match status" value="1"/>
</dbReference>
<evidence type="ECO:0000259" key="1">
    <source>
        <dbReference type="Pfam" id="PF01261"/>
    </source>
</evidence>
<dbReference type="PANTHER" id="PTHR12110">
    <property type="entry name" value="HYDROXYPYRUVATE ISOMERASE"/>
    <property type="match status" value="1"/>
</dbReference>
<evidence type="ECO:0000313" key="3">
    <source>
        <dbReference type="Proteomes" id="UP000824140"/>
    </source>
</evidence>
<dbReference type="SUPFAM" id="SSF51658">
    <property type="entry name" value="Xylose isomerase-like"/>
    <property type="match status" value="1"/>
</dbReference>
<dbReference type="GO" id="GO:0016853">
    <property type="term" value="F:isomerase activity"/>
    <property type="evidence" value="ECO:0007669"/>
    <property type="project" value="UniProtKB-KW"/>
</dbReference>
<sequence>MKNIRIGTCVPGRNFAQWAPKLVQAGFECVTVNYHMEMEPEELAALPEIVKRALDGTSATISALGFYCNALENPEHEKKLHAAIDAAGTIGAKVVSTFAGALEGQSVEAAMPRFRTVFGELASHAEAAGVKLAIENCPMGGTWQKNTCNIGFNPRAWDMMFDAVPSPALGLEWEPAHQMCQLIDPVANLRQYVGRVYHLHGKDASIHWDAIARAGILGAVNFVDSRFPGFGDTDWRKIFAILQENGYEGAISVEGYHDPYYSHDWEMTGQLHAMRYLKWCRGGDFTPNPW</sequence>
<dbReference type="Proteomes" id="UP000824140">
    <property type="component" value="Unassembled WGS sequence"/>
</dbReference>
<dbReference type="PANTHER" id="PTHR12110:SF21">
    <property type="entry name" value="XYLOSE ISOMERASE-LIKE TIM BARREL DOMAIN-CONTAINING PROTEIN"/>
    <property type="match status" value="1"/>
</dbReference>
<evidence type="ECO:0000313" key="2">
    <source>
        <dbReference type="EMBL" id="HIS92244.1"/>
    </source>
</evidence>
<keyword evidence="2" id="KW-0413">Isomerase</keyword>
<reference evidence="2" key="2">
    <citation type="journal article" date="2021" name="PeerJ">
        <title>Extensive microbial diversity within the chicken gut microbiome revealed by metagenomics and culture.</title>
        <authorList>
            <person name="Gilroy R."/>
            <person name="Ravi A."/>
            <person name="Getino M."/>
            <person name="Pursley I."/>
            <person name="Horton D.L."/>
            <person name="Alikhan N.F."/>
            <person name="Baker D."/>
            <person name="Gharbi K."/>
            <person name="Hall N."/>
            <person name="Watson M."/>
            <person name="Adriaenssens E.M."/>
            <person name="Foster-Nyarko E."/>
            <person name="Jarju S."/>
            <person name="Secka A."/>
            <person name="Antonio M."/>
            <person name="Oren A."/>
            <person name="Chaudhuri R.R."/>
            <person name="La Ragione R."/>
            <person name="Hildebrand F."/>
            <person name="Pallen M.J."/>
        </authorList>
    </citation>
    <scope>NUCLEOTIDE SEQUENCE</scope>
    <source>
        <strain evidence="2">13766</strain>
    </source>
</reference>
<organism evidence="2 3">
    <name type="scientific">Candidatus Alectryocaccomicrobium excrementavium</name>
    <dbReference type="NCBI Taxonomy" id="2840668"/>
    <lineage>
        <taxon>Bacteria</taxon>
        <taxon>Bacillati</taxon>
        <taxon>Bacillota</taxon>
        <taxon>Clostridia</taxon>
        <taxon>Candidatus Alectryocaccomicrobium</taxon>
    </lineage>
</organism>
<feature type="domain" description="Xylose isomerase-like TIM barrel" evidence="1">
    <location>
        <begin position="22"/>
        <end position="265"/>
    </location>
</feature>
<gene>
    <name evidence="2" type="ORF">IAA84_04425</name>
</gene>
<comment type="caution">
    <text evidence="2">The sequence shown here is derived from an EMBL/GenBank/DDBJ whole genome shotgun (WGS) entry which is preliminary data.</text>
</comment>
<accession>A0A9D1FZC6</accession>
<dbReference type="EMBL" id="DVJN01000090">
    <property type="protein sequence ID" value="HIS92244.1"/>
    <property type="molecule type" value="Genomic_DNA"/>
</dbReference>
<dbReference type="InterPro" id="IPR036237">
    <property type="entry name" value="Xyl_isomerase-like_sf"/>
</dbReference>
<dbReference type="Pfam" id="PF01261">
    <property type="entry name" value="AP_endonuc_2"/>
    <property type="match status" value="1"/>
</dbReference>
<reference evidence="2" key="1">
    <citation type="submission" date="2020-10" db="EMBL/GenBank/DDBJ databases">
        <authorList>
            <person name="Gilroy R."/>
        </authorList>
    </citation>
    <scope>NUCLEOTIDE SEQUENCE</scope>
    <source>
        <strain evidence="2">13766</strain>
    </source>
</reference>
<dbReference type="AlphaFoldDB" id="A0A9D1FZC6"/>
<name>A0A9D1FZC6_9FIRM</name>
<dbReference type="InterPro" id="IPR013022">
    <property type="entry name" value="Xyl_isomerase-like_TIM-brl"/>
</dbReference>
<dbReference type="InterPro" id="IPR050312">
    <property type="entry name" value="IolE/XylAMocC-like"/>
</dbReference>
<protein>
    <submittedName>
        <fullName evidence="2">Sugar phosphate isomerase/epimerase</fullName>
    </submittedName>
</protein>